<proteinExistence type="predicted"/>
<reference evidence="1 2" key="1">
    <citation type="journal article" date="2011" name="PLoS Genet.">
        <title>Comparative genomic analysis of human fungal pathogens causing paracoccidioidomycosis.</title>
        <authorList>
            <person name="Desjardins C.A."/>
            <person name="Champion M.D."/>
            <person name="Holder J.W."/>
            <person name="Muszewska A."/>
            <person name="Goldberg J."/>
            <person name="Bailao A.M."/>
            <person name="Brigido M.M."/>
            <person name="Ferreira M.E."/>
            <person name="Garcia A.M."/>
            <person name="Grynberg M."/>
            <person name="Gujja S."/>
            <person name="Heiman D.I."/>
            <person name="Henn M.R."/>
            <person name="Kodira C.D."/>
            <person name="Leon-Narvaez H."/>
            <person name="Longo L.V."/>
            <person name="Ma L.J."/>
            <person name="Malavazi I."/>
            <person name="Matsuo A.L."/>
            <person name="Morais F.V."/>
            <person name="Pereira M."/>
            <person name="Rodriguez-Brito S."/>
            <person name="Sakthikumar S."/>
            <person name="Salem-Izacc S.M."/>
            <person name="Sykes S.M."/>
            <person name="Teixeira M.M."/>
            <person name="Vallejo M.C."/>
            <person name="Walter M.E."/>
            <person name="Yandava C."/>
            <person name="Young S."/>
            <person name="Zeng Q."/>
            <person name="Zucker J."/>
            <person name="Felipe M.S."/>
            <person name="Goldman G.H."/>
            <person name="Haas B.J."/>
            <person name="McEwen J.G."/>
            <person name="Nino-Vega G."/>
            <person name="Puccia R."/>
            <person name="San-Blas G."/>
            <person name="Soares C.M."/>
            <person name="Birren B.W."/>
            <person name="Cuomo C.A."/>
        </authorList>
    </citation>
    <scope>NUCLEOTIDE SEQUENCE [LARGE SCALE GENOMIC DNA]</scope>
    <source>
        <strain evidence="2">ATCC MYA-826 / Pb01</strain>
    </source>
</reference>
<dbReference type="EMBL" id="KN294032">
    <property type="protein sequence ID" value="EEH39346.2"/>
    <property type="molecule type" value="Genomic_DNA"/>
</dbReference>
<name>C1HCX4_PARBA</name>
<evidence type="ECO:0000313" key="2">
    <source>
        <dbReference type="Proteomes" id="UP000002059"/>
    </source>
</evidence>
<organism evidence="1 2">
    <name type="scientific">Paracoccidioides lutzii (strain ATCC MYA-826 / Pb01)</name>
    <name type="common">Paracoccidioides brasiliensis</name>
    <dbReference type="NCBI Taxonomy" id="502779"/>
    <lineage>
        <taxon>Eukaryota</taxon>
        <taxon>Fungi</taxon>
        <taxon>Dikarya</taxon>
        <taxon>Ascomycota</taxon>
        <taxon>Pezizomycotina</taxon>
        <taxon>Eurotiomycetes</taxon>
        <taxon>Eurotiomycetidae</taxon>
        <taxon>Onygenales</taxon>
        <taxon>Ajellomycetaceae</taxon>
        <taxon>Paracoccidioides</taxon>
    </lineage>
</organism>
<dbReference type="RefSeq" id="XP_015701365.1">
    <property type="nucleotide sequence ID" value="XM_015846568.1"/>
</dbReference>
<accession>C1HCX4</accession>
<dbReference type="GeneID" id="9092660"/>
<dbReference type="KEGG" id="pbl:PAAG_08615"/>
<dbReference type="AlphaFoldDB" id="C1HCX4"/>
<dbReference type="VEuPathDB" id="FungiDB:PAAG_08615"/>
<dbReference type="HOGENOM" id="CLU_2923249_0_0_1"/>
<protein>
    <submittedName>
        <fullName evidence="1">Uncharacterized protein</fullName>
    </submittedName>
</protein>
<evidence type="ECO:0000313" key="1">
    <source>
        <dbReference type="EMBL" id="EEH39346.2"/>
    </source>
</evidence>
<sequence length="61" mass="6934">MSVLFKSSQRHWLQVIVSKETSAKVYATIIEKLGLWKQWTLALPIPSACGAQRRPNNLHSD</sequence>
<gene>
    <name evidence="1" type="ORF">PAAG_08615</name>
</gene>
<dbReference type="Proteomes" id="UP000002059">
    <property type="component" value="Partially assembled WGS sequence"/>
</dbReference>
<keyword evidence="2" id="KW-1185">Reference proteome</keyword>